<dbReference type="ExpressionAtlas" id="A0A194YQM2">
    <property type="expression patterns" value="baseline"/>
</dbReference>
<dbReference type="Proteomes" id="UP000000768">
    <property type="component" value="Chromosome 4"/>
</dbReference>
<dbReference type="Gramene" id="KXG30125">
    <property type="protein sequence ID" value="KXG30125"/>
    <property type="gene ID" value="SORBI_3004G135700"/>
</dbReference>
<sequence>MPAPRHATAAVALCRCRSCAAPPPAVALRPQLSARRVDSLMDSSASETYRRPRHTLLMRVRDPAGRVFSEGHHDLAESCCSRRFAGGALEESSTCVL</sequence>
<dbReference type="EMBL" id="CM000763">
    <property type="protein sequence ID" value="KXG30125.1"/>
    <property type="molecule type" value="Genomic_DNA"/>
</dbReference>
<dbReference type="AlphaFoldDB" id="A0A194YQM2"/>
<dbReference type="InParanoid" id="A0A194YQM2"/>
<reference evidence="2" key="2">
    <citation type="journal article" date="2018" name="Plant J.">
        <title>The Sorghum bicolor reference genome: improved assembly, gene annotations, a transcriptome atlas, and signatures of genome organization.</title>
        <authorList>
            <person name="McCormick R.F."/>
            <person name="Truong S.K."/>
            <person name="Sreedasyam A."/>
            <person name="Jenkins J."/>
            <person name="Shu S."/>
            <person name="Sims D."/>
            <person name="Kennedy M."/>
            <person name="Amirebrahimi M."/>
            <person name="Weers B.D."/>
            <person name="McKinley B."/>
            <person name="Mattison A."/>
            <person name="Morishige D.T."/>
            <person name="Grimwood J."/>
            <person name="Schmutz J."/>
            <person name="Mullet J.E."/>
        </authorList>
    </citation>
    <scope>NUCLEOTIDE SEQUENCE [LARGE SCALE GENOMIC DNA]</scope>
    <source>
        <strain evidence="2">cv. BTx623</strain>
    </source>
</reference>
<protein>
    <submittedName>
        <fullName evidence="1">Uncharacterized protein</fullName>
    </submittedName>
</protein>
<gene>
    <name evidence="1" type="ORF">SORBI_3004G135700</name>
</gene>
<evidence type="ECO:0000313" key="2">
    <source>
        <dbReference type="Proteomes" id="UP000000768"/>
    </source>
</evidence>
<organism evidence="1 2">
    <name type="scientific">Sorghum bicolor</name>
    <name type="common">Sorghum</name>
    <name type="synonym">Sorghum vulgare</name>
    <dbReference type="NCBI Taxonomy" id="4558"/>
    <lineage>
        <taxon>Eukaryota</taxon>
        <taxon>Viridiplantae</taxon>
        <taxon>Streptophyta</taxon>
        <taxon>Embryophyta</taxon>
        <taxon>Tracheophyta</taxon>
        <taxon>Spermatophyta</taxon>
        <taxon>Magnoliopsida</taxon>
        <taxon>Liliopsida</taxon>
        <taxon>Poales</taxon>
        <taxon>Poaceae</taxon>
        <taxon>PACMAD clade</taxon>
        <taxon>Panicoideae</taxon>
        <taxon>Andropogonodae</taxon>
        <taxon>Andropogoneae</taxon>
        <taxon>Sorghinae</taxon>
        <taxon>Sorghum</taxon>
    </lineage>
</organism>
<keyword evidence="2" id="KW-1185">Reference proteome</keyword>
<name>A0A194YQM2_SORBI</name>
<reference evidence="1 2" key="1">
    <citation type="journal article" date="2009" name="Nature">
        <title>The Sorghum bicolor genome and the diversification of grasses.</title>
        <authorList>
            <person name="Paterson A.H."/>
            <person name="Bowers J.E."/>
            <person name="Bruggmann R."/>
            <person name="Dubchak I."/>
            <person name="Grimwood J."/>
            <person name="Gundlach H."/>
            <person name="Haberer G."/>
            <person name="Hellsten U."/>
            <person name="Mitros T."/>
            <person name="Poliakov A."/>
            <person name="Schmutz J."/>
            <person name="Spannagl M."/>
            <person name="Tang H."/>
            <person name="Wang X."/>
            <person name="Wicker T."/>
            <person name="Bharti A.K."/>
            <person name="Chapman J."/>
            <person name="Feltus F.A."/>
            <person name="Gowik U."/>
            <person name="Grigoriev I.V."/>
            <person name="Lyons E."/>
            <person name="Maher C.A."/>
            <person name="Martis M."/>
            <person name="Narechania A."/>
            <person name="Otillar R.P."/>
            <person name="Penning B.W."/>
            <person name="Salamov A.A."/>
            <person name="Wang Y."/>
            <person name="Zhang L."/>
            <person name="Carpita N.C."/>
            <person name="Freeling M."/>
            <person name="Gingle A.R."/>
            <person name="Hash C.T."/>
            <person name="Keller B."/>
            <person name="Klein P."/>
            <person name="Kresovich S."/>
            <person name="McCann M.C."/>
            <person name="Ming R."/>
            <person name="Peterson D.G."/>
            <person name="Mehboob-ur-Rahman"/>
            <person name="Ware D."/>
            <person name="Westhoff P."/>
            <person name="Mayer K.F."/>
            <person name="Messing J."/>
            <person name="Rokhsar D.S."/>
        </authorList>
    </citation>
    <scope>NUCLEOTIDE SEQUENCE [LARGE SCALE GENOMIC DNA]</scope>
    <source>
        <strain evidence="2">cv. BTx623</strain>
    </source>
</reference>
<accession>A0A194YQM2</accession>
<proteinExistence type="predicted"/>
<evidence type="ECO:0000313" key="1">
    <source>
        <dbReference type="EMBL" id="KXG30125.1"/>
    </source>
</evidence>